<dbReference type="AlphaFoldDB" id="A0A1H7JCM5"/>
<dbReference type="Gene3D" id="1.10.150.80">
    <property type="entry name" value="HRDC domain"/>
    <property type="match status" value="1"/>
</dbReference>
<dbReference type="GO" id="GO:0003676">
    <property type="term" value="F:nucleic acid binding"/>
    <property type="evidence" value="ECO:0007669"/>
    <property type="project" value="InterPro"/>
</dbReference>
<gene>
    <name evidence="2" type="ORF">SAMN02910377_01647</name>
</gene>
<dbReference type="GO" id="GO:0000166">
    <property type="term" value="F:nucleotide binding"/>
    <property type="evidence" value="ECO:0007669"/>
    <property type="project" value="InterPro"/>
</dbReference>
<reference evidence="3" key="1">
    <citation type="submission" date="2016-10" db="EMBL/GenBank/DDBJ databases">
        <authorList>
            <person name="Varghese N."/>
            <person name="Submissions S."/>
        </authorList>
    </citation>
    <scope>NUCLEOTIDE SEQUENCE [LARGE SCALE GENOMIC DNA]</scope>
    <source>
        <strain evidence="3">ACV-9</strain>
    </source>
</reference>
<evidence type="ECO:0000313" key="3">
    <source>
        <dbReference type="Proteomes" id="UP000182321"/>
    </source>
</evidence>
<accession>A0A1H7JCM5</accession>
<dbReference type="Gene3D" id="1.25.40.10">
    <property type="entry name" value="Tetratricopeptide repeat domain"/>
    <property type="match status" value="1"/>
</dbReference>
<dbReference type="SUPFAM" id="SSF48452">
    <property type="entry name" value="TPR-like"/>
    <property type="match status" value="1"/>
</dbReference>
<dbReference type="InterPro" id="IPR044876">
    <property type="entry name" value="HRDC_dom_sf"/>
</dbReference>
<dbReference type="Proteomes" id="UP000182321">
    <property type="component" value="Unassembled WGS sequence"/>
</dbReference>
<proteinExistence type="predicted"/>
<name>A0A1H7JCM5_9FIRM</name>
<dbReference type="PROSITE" id="PS50967">
    <property type="entry name" value="HRDC"/>
    <property type="match status" value="1"/>
</dbReference>
<dbReference type="InterPro" id="IPR010997">
    <property type="entry name" value="HRDC-like_sf"/>
</dbReference>
<dbReference type="EMBL" id="FNZX01000009">
    <property type="protein sequence ID" value="SEK72363.1"/>
    <property type="molecule type" value="Genomic_DNA"/>
</dbReference>
<dbReference type="InterPro" id="IPR011990">
    <property type="entry name" value="TPR-like_helical_dom_sf"/>
</dbReference>
<dbReference type="InterPro" id="IPR002121">
    <property type="entry name" value="HRDC_dom"/>
</dbReference>
<protein>
    <submittedName>
        <fullName evidence="2">HRDC domain-containing protein</fullName>
    </submittedName>
</protein>
<sequence length="477" mass="54693">MESYEFNGEKYYFNKGKWLKSDYTVAPIGVINSLNMMLMEREEFETKTVDEIIQMLDGAKMSGNTGFALKMAEEAMEKASLSEARALLPRITSLYRIKHRPEKAIEVGEHYIGIYEGKIWSPSLFTSLAAAYCDLNELEKARKYANRARAISGNNSSVELMSVYARLKKLEEDSPDIVCRDKSVEQFCDSAIASLELEKNNKKEDFQEFYESYGDAISEKKKTYADWVSEYPDRVVIRREGFYYTVRGNSAYVIAIINNYNIGEVGQTLMTGSPSLEVMTNELKSHHVSYIAIENNVIVDREEFADNQFWTFVSNSKQEKIEAFEQLDKREDSVIKEKKNTKNELLQFIDLLQKGIDPITGEIYEDDNFLFSKEMKEILEIAKTKIESQIAPNERKISESDLNQDGQALYEKLKECRMNMAKELGVPAFTICHNSTLANISQRKPRSKEEMLTVPGVGEKAFEKYGEAFLEIINNHS</sequence>
<keyword evidence="3" id="KW-1185">Reference proteome</keyword>
<organism evidence="2 3">
    <name type="scientific">Pseudobutyrivibrio ruminis</name>
    <dbReference type="NCBI Taxonomy" id="46206"/>
    <lineage>
        <taxon>Bacteria</taxon>
        <taxon>Bacillati</taxon>
        <taxon>Bacillota</taxon>
        <taxon>Clostridia</taxon>
        <taxon>Lachnospirales</taxon>
        <taxon>Lachnospiraceae</taxon>
        <taxon>Pseudobutyrivibrio</taxon>
    </lineage>
</organism>
<dbReference type="Pfam" id="PF00570">
    <property type="entry name" value="HRDC"/>
    <property type="match status" value="1"/>
</dbReference>
<evidence type="ECO:0000259" key="1">
    <source>
        <dbReference type="PROSITE" id="PS50967"/>
    </source>
</evidence>
<feature type="domain" description="HRDC" evidence="1">
    <location>
        <begin position="403"/>
        <end position="477"/>
    </location>
</feature>
<dbReference type="RefSeq" id="WP_074790904.1">
    <property type="nucleotide sequence ID" value="NZ_FNZX01000009.1"/>
</dbReference>
<evidence type="ECO:0000313" key="2">
    <source>
        <dbReference type="EMBL" id="SEK72363.1"/>
    </source>
</evidence>
<dbReference type="SMART" id="SM00341">
    <property type="entry name" value="HRDC"/>
    <property type="match status" value="1"/>
</dbReference>
<dbReference type="SUPFAM" id="SSF47819">
    <property type="entry name" value="HRDC-like"/>
    <property type="match status" value="1"/>
</dbReference>